<organism evidence="1 2">
    <name type="scientific">Melastoma candidum</name>
    <dbReference type="NCBI Taxonomy" id="119954"/>
    <lineage>
        <taxon>Eukaryota</taxon>
        <taxon>Viridiplantae</taxon>
        <taxon>Streptophyta</taxon>
        <taxon>Embryophyta</taxon>
        <taxon>Tracheophyta</taxon>
        <taxon>Spermatophyta</taxon>
        <taxon>Magnoliopsida</taxon>
        <taxon>eudicotyledons</taxon>
        <taxon>Gunneridae</taxon>
        <taxon>Pentapetalae</taxon>
        <taxon>rosids</taxon>
        <taxon>malvids</taxon>
        <taxon>Myrtales</taxon>
        <taxon>Melastomataceae</taxon>
        <taxon>Melastomatoideae</taxon>
        <taxon>Melastomateae</taxon>
        <taxon>Melastoma</taxon>
    </lineage>
</organism>
<dbReference type="EMBL" id="CM042883">
    <property type="protein sequence ID" value="KAI4378903.1"/>
    <property type="molecule type" value="Genomic_DNA"/>
</dbReference>
<name>A0ACB9RN95_9MYRT</name>
<proteinExistence type="predicted"/>
<accession>A0ACB9RN95</accession>
<protein>
    <submittedName>
        <fullName evidence="1">Uncharacterized protein</fullName>
    </submittedName>
</protein>
<gene>
    <name evidence="1" type="ORF">MLD38_016322</name>
</gene>
<evidence type="ECO:0000313" key="2">
    <source>
        <dbReference type="Proteomes" id="UP001057402"/>
    </source>
</evidence>
<comment type="caution">
    <text evidence="1">The sequence shown here is derived from an EMBL/GenBank/DDBJ whole genome shotgun (WGS) entry which is preliminary data.</text>
</comment>
<reference evidence="2" key="1">
    <citation type="journal article" date="2023" name="Front. Plant Sci.">
        <title>Chromosomal-level genome assembly of Melastoma candidum provides insights into trichome evolution.</title>
        <authorList>
            <person name="Zhong Y."/>
            <person name="Wu W."/>
            <person name="Sun C."/>
            <person name="Zou P."/>
            <person name="Liu Y."/>
            <person name="Dai S."/>
            <person name="Zhou R."/>
        </authorList>
    </citation>
    <scope>NUCLEOTIDE SEQUENCE [LARGE SCALE GENOMIC DNA]</scope>
</reference>
<dbReference type="Proteomes" id="UP001057402">
    <property type="component" value="Chromosome 4"/>
</dbReference>
<evidence type="ECO:0000313" key="1">
    <source>
        <dbReference type="EMBL" id="KAI4378903.1"/>
    </source>
</evidence>
<sequence>MSLLHMIVRQFFIIRITLDGCNRRPFQLLGGEQCTALPPDTDPFLGSGSELSPNTSLGCVQTSNGPLRPEDFLFPLVENNWSPKLHSFAGESGKSLEAQQPNGRSANEPGILTSLQTLGKGWADKRPSNMSRMIALMAAHILLLRRYRWFIPAVNSYFPGWHS</sequence>
<keyword evidence="2" id="KW-1185">Reference proteome</keyword>